<dbReference type="RefSeq" id="WP_416229795.1">
    <property type="nucleotide sequence ID" value="NZ_FOGV01000032.1"/>
</dbReference>
<evidence type="ECO:0000256" key="1">
    <source>
        <dbReference type="ARBA" id="ARBA00010669"/>
    </source>
</evidence>
<dbReference type="GO" id="GO:0008270">
    <property type="term" value="F:zinc ion binding"/>
    <property type="evidence" value="ECO:0007669"/>
    <property type="project" value="UniProtKB-UniRule"/>
</dbReference>
<evidence type="ECO:0000256" key="7">
    <source>
        <dbReference type="ARBA" id="ARBA00048045"/>
    </source>
</evidence>
<comment type="similarity">
    <text evidence="1">Belongs to the cytidine and deoxycytidylate deaminase family. ADAT2 subfamily.</text>
</comment>
<dbReference type="EC" id="3.5.4.33" evidence="8"/>
<dbReference type="Gene3D" id="3.40.140.10">
    <property type="entry name" value="Cytidine Deaminase, domain 2"/>
    <property type="match status" value="1"/>
</dbReference>
<sequence>MRTEQDRIDQRWMQEALLEAEKAQALSEVPIGAVIVKDDTVIGRGHNLRETDQQAIAHAEMEAIQAACRALGSWRLEGCTLYVTLEPCPMCAGGIIQSRIARVVYGAADPKGGSCGTVLNILDEPQFNHKVPVKSGVLEPECAQLLKNFFRFLRKKD</sequence>
<dbReference type="InterPro" id="IPR016193">
    <property type="entry name" value="Cytidine_deaminase-like"/>
</dbReference>
<feature type="domain" description="CMP/dCMP-type deaminase" evidence="9">
    <location>
        <begin position="7"/>
        <end position="117"/>
    </location>
</feature>
<evidence type="ECO:0000256" key="4">
    <source>
        <dbReference type="ARBA" id="ARBA00022723"/>
    </source>
</evidence>
<dbReference type="STRING" id="1464123.SAMN05444126_13210"/>
<dbReference type="CDD" id="cd01285">
    <property type="entry name" value="nucleoside_deaminase"/>
    <property type="match status" value="1"/>
</dbReference>
<keyword evidence="11" id="KW-1185">Reference proteome</keyword>
<evidence type="ECO:0000256" key="2">
    <source>
        <dbReference type="ARBA" id="ARBA00011738"/>
    </source>
</evidence>
<dbReference type="GO" id="GO:0002100">
    <property type="term" value="P:tRNA wobble adenosine to inosine editing"/>
    <property type="evidence" value="ECO:0007669"/>
    <property type="project" value="UniProtKB-UniRule"/>
</dbReference>
<keyword evidence="4 8" id="KW-0479">Metal-binding</keyword>
<feature type="binding site" evidence="8">
    <location>
        <position position="58"/>
    </location>
    <ligand>
        <name>Zn(2+)</name>
        <dbReference type="ChEBI" id="CHEBI:29105"/>
        <note>catalytic</note>
    </ligand>
</feature>
<evidence type="ECO:0000256" key="6">
    <source>
        <dbReference type="ARBA" id="ARBA00022833"/>
    </source>
</evidence>
<evidence type="ECO:0000256" key="8">
    <source>
        <dbReference type="HAMAP-Rule" id="MF_00972"/>
    </source>
</evidence>
<feature type="binding site" evidence="8">
    <location>
        <position position="91"/>
    </location>
    <ligand>
        <name>Zn(2+)</name>
        <dbReference type="ChEBI" id="CHEBI:29105"/>
        <note>catalytic</note>
    </ligand>
</feature>
<dbReference type="NCBIfam" id="NF008113">
    <property type="entry name" value="PRK10860.1"/>
    <property type="match status" value="1"/>
</dbReference>
<comment type="function">
    <text evidence="8">Catalyzes the deamination of adenosine to inosine at the wobble position 34 of tRNA(Arg2).</text>
</comment>
<proteinExistence type="inferred from homology"/>
<dbReference type="InterPro" id="IPR028883">
    <property type="entry name" value="tRNA_aden_deaminase"/>
</dbReference>
<dbReference type="GO" id="GO:0052717">
    <property type="term" value="F:tRNA-specific adenosine-34 deaminase activity"/>
    <property type="evidence" value="ECO:0007669"/>
    <property type="project" value="UniProtKB-UniRule"/>
</dbReference>
<dbReference type="Proteomes" id="UP000199318">
    <property type="component" value="Unassembled WGS sequence"/>
</dbReference>
<dbReference type="InterPro" id="IPR002125">
    <property type="entry name" value="CMP_dCMP_dom"/>
</dbReference>
<feature type="binding site" evidence="8">
    <location>
        <position position="88"/>
    </location>
    <ligand>
        <name>Zn(2+)</name>
        <dbReference type="ChEBI" id="CHEBI:29105"/>
        <note>catalytic</note>
    </ligand>
</feature>
<dbReference type="PROSITE" id="PS51747">
    <property type="entry name" value="CYT_DCMP_DEAMINASES_2"/>
    <property type="match status" value="1"/>
</dbReference>
<accession>A0A1H9WDE5</accession>
<comment type="catalytic activity">
    <reaction evidence="7 8">
        <text>adenosine(34) in tRNA + H2O + H(+) = inosine(34) in tRNA + NH4(+)</text>
        <dbReference type="Rhea" id="RHEA:43168"/>
        <dbReference type="Rhea" id="RHEA-COMP:10373"/>
        <dbReference type="Rhea" id="RHEA-COMP:10374"/>
        <dbReference type="ChEBI" id="CHEBI:15377"/>
        <dbReference type="ChEBI" id="CHEBI:15378"/>
        <dbReference type="ChEBI" id="CHEBI:28938"/>
        <dbReference type="ChEBI" id="CHEBI:74411"/>
        <dbReference type="ChEBI" id="CHEBI:82852"/>
        <dbReference type="EC" id="3.5.4.33"/>
    </reaction>
</comment>
<keyword evidence="5 8" id="KW-0378">Hydrolase</keyword>
<comment type="caution">
    <text evidence="10">The sequence shown here is derived from an EMBL/GenBank/DDBJ whole genome shotgun (WGS) entry which is preliminary data.</text>
</comment>
<evidence type="ECO:0000313" key="11">
    <source>
        <dbReference type="Proteomes" id="UP000199318"/>
    </source>
</evidence>
<organism evidence="10 11">
    <name type="scientific">Salisediminibacterium halotolerans</name>
    <dbReference type="NCBI Taxonomy" id="517425"/>
    <lineage>
        <taxon>Bacteria</taxon>
        <taxon>Bacillati</taxon>
        <taxon>Bacillota</taxon>
        <taxon>Bacilli</taxon>
        <taxon>Bacillales</taxon>
        <taxon>Bacillaceae</taxon>
        <taxon>Salisediminibacterium</taxon>
    </lineage>
</organism>
<gene>
    <name evidence="8" type="primary">tadA</name>
    <name evidence="10" type="ORF">SAMN05444126_13210</name>
</gene>
<comment type="subunit">
    <text evidence="2 8">Homodimer.</text>
</comment>
<feature type="active site" description="Proton donor" evidence="8">
    <location>
        <position position="60"/>
    </location>
</feature>
<evidence type="ECO:0000256" key="5">
    <source>
        <dbReference type="ARBA" id="ARBA00022801"/>
    </source>
</evidence>
<dbReference type="InterPro" id="IPR016192">
    <property type="entry name" value="APOBEC/CMP_deaminase_Zn-bd"/>
</dbReference>
<reference evidence="11" key="1">
    <citation type="submission" date="2016-10" db="EMBL/GenBank/DDBJ databases">
        <authorList>
            <person name="de Groot N.N."/>
        </authorList>
    </citation>
    <scope>NUCLEOTIDE SEQUENCE [LARGE SCALE GENOMIC DNA]</scope>
    <source>
        <strain evidence="11">10nlg</strain>
    </source>
</reference>
<dbReference type="InterPro" id="IPR058535">
    <property type="entry name" value="MafB19-deam"/>
</dbReference>
<dbReference type="PROSITE" id="PS00903">
    <property type="entry name" value="CYT_DCMP_DEAMINASES_1"/>
    <property type="match status" value="1"/>
</dbReference>
<dbReference type="PANTHER" id="PTHR11079">
    <property type="entry name" value="CYTOSINE DEAMINASE FAMILY MEMBER"/>
    <property type="match status" value="1"/>
</dbReference>
<dbReference type="FunFam" id="3.40.140.10:FF:000005">
    <property type="entry name" value="tRNA-specific adenosine deaminase"/>
    <property type="match status" value="1"/>
</dbReference>
<dbReference type="Pfam" id="PF14437">
    <property type="entry name" value="MafB19-deam"/>
    <property type="match status" value="1"/>
</dbReference>
<dbReference type="AlphaFoldDB" id="A0A1H9WDE5"/>
<dbReference type="EMBL" id="FOGV01000032">
    <property type="protein sequence ID" value="SES31493.1"/>
    <property type="molecule type" value="Genomic_DNA"/>
</dbReference>
<evidence type="ECO:0000256" key="3">
    <source>
        <dbReference type="ARBA" id="ARBA00022694"/>
    </source>
</evidence>
<comment type="cofactor">
    <cofactor evidence="8">
        <name>Zn(2+)</name>
        <dbReference type="ChEBI" id="CHEBI:29105"/>
    </cofactor>
    <text evidence="8">Binds 1 zinc ion per subunit.</text>
</comment>
<evidence type="ECO:0000313" key="10">
    <source>
        <dbReference type="EMBL" id="SES31493.1"/>
    </source>
</evidence>
<dbReference type="PANTHER" id="PTHR11079:SF202">
    <property type="entry name" value="TRNA-SPECIFIC ADENOSINE DEAMINASE"/>
    <property type="match status" value="1"/>
</dbReference>
<keyword evidence="3 8" id="KW-0819">tRNA processing</keyword>
<keyword evidence="6 8" id="KW-0862">Zinc</keyword>
<dbReference type="HAMAP" id="MF_00972">
    <property type="entry name" value="tRNA_aden_deaminase"/>
    <property type="match status" value="1"/>
</dbReference>
<protein>
    <recommendedName>
        <fullName evidence="8">tRNA-specific adenosine deaminase</fullName>
        <ecNumber evidence="8">3.5.4.33</ecNumber>
    </recommendedName>
</protein>
<name>A0A1H9WDE5_9BACI</name>
<evidence type="ECO:0000259" key="9">
    <source>
        <dbReference type="PROSITE" id="PS51747"/>
    </source>
</evidence>
<dbReference type="SUPFAM" id="SSF53927">
    <property type="entry name" value="Cytidine deaminase-like"/>
    <property type="match status" value="1"/>
</dbReference>